<name>A0A7K0DT70_9NOCA</name>
<dbReference type="GO" id="GO:0008940">
    <property type="term" value="F:nitrate reductase activity"/>
    <property type="evidence" value="ECO:0007669"/>
    <property type="project" value="TreeGrafter"/>
</dbReference>
<feature type="transmembrane region" description="Helical" evidence="9">
    <location>
        <begin position="87"/>
        <end position="108"/>
    </location>
</feature>
<evidence type="ECO:0000256" key="4">
    <source>
        <dbReference type="ARBA" id="ARBA00022692"/>
    </source>
</evidence>
<reference evidence="11 12" key="1">
    <citation type="submission" date="2019-10" db="EMBL/GenBank/DDBJ databases">
        <title>Nocardia macrotermitis sp. nov. and Nocardia aurantia sp. nov., isolated from the gut of fungus growing-termite Macrotermes natalensis.</title>
        <authorList>
            <person name="Benndorf R."/>
            <person name="Schwitalla J."/>
            <person name="Martin K."/>
            <person name="De Beer W."/>
            <person name="Kaster A.-K."/>
            <person name="Vollmers J."/>
            <person name="Poulsen M."/>
            <person name="Beemelmanns C."/>
        </authorList>
    </citation>
    <scope>NUCLEOTIDE SEQUENCE [LARGE SCALE GENOMIC DNA]</scope>
    <source>
        <strain evidence="11 12">RB56</strain>
    </source>
</reference>
<keyword evidence="12" id="KW-1185">Reference proteome</keyword>
<dbReference type="Pfam" id="PF02665">
    <property type="entry name" value="Nitrate_red_gam"/>
    <property type="match status" value="1"/>
</dbReference>
<keyword evidence="8 9" id="KW-0472">Membrane</keyword>
<evidence type="ECO:0000259" key="10">
    <source>
        <dbReference type="Pfam" id="PF02665"/>
    </source>
</evidence>
<dbReference type="GO" id="GO:0005886">
    <property type="term" value="C:plasma membrane"/>
    <property type="evidence" value="ECO:0007669"/>
    <property type="project" value="UniProtKB-SubCell"/>
</dbReference>
<keyword evidence="4 9" id="KW-0812">Transmembrane</keyword>
<dbReference type="PANTHER" id="PTHR30598">
    <property type="entry name" value="NITRATE REDUCTASE PRIVATE CHAPERONE, REDOX ENZYME MATURATION PROTEIN REMP FAMILY"/>
    <property type="match status" value="1"/>
</dbReference>
<dbReference type="RefSeq" id="WP_153344649.1">
    <property type="nucleotide sequence ID" value="NZ_WEGI01000009.1"/>
</dbReference>
<comment type="subcellular location">
    <subcellularLocation>
        <location evidence="1">Cell membrane</location>
        <topology evidence="1">Multi-pass membrane protein</topology>
    </subcellularLocation>
</comment>
<evidence type="ECO:0000256" key="7">
    <source>
        <dbReference type="ARBA" id="ARBA00023002"/>
    </source>
</evidence>
<evidence type="ECO:0000256" key="6">
    <source>
        <dbReference type="ARBA" id="ARBA00022989"/>
    </source>
</evidence>
<comment type="caution">
    <text evidence="11">The sequence shown here is derived from an EMBL/GenBank/DDBJ whole genome shotgun (WGS) entry which is preliminary data.</text>
</comment>
<dbReference type="SUPFAM" id="SSF103501">
    <property type="entry name" value="Respiratory nitrate reductase 1 gamma chain"/>
    <property type="match status" value="1"/>
</dbReference>
<accession>A0A7K0DT70</accession>
<dbReference type="PANTHER" id="PTHR30598:SF3">
    <property type="entry name" value="RESPIRATORY NITRATE REDUCTASE 1 GAMMA CHAIN"/>
    <property type="match status" value="1"/>
</dbReference>
<proteinExistence type="predicted"/>
<sequence length="226" mass="25203">MKYFLWVVVPYSAFALFVAGHVWRYRRDRFGSDRHPAGSRRIEGTGATLFRTGILLVIVTRLLVMAFPTLRSQPYGAPHMAVIAVELLGMALTVSGAVLLAVPHMIAGTPRRLVSPVDRLTVPVLIFTLMSGLLIQFGSNSYLGEYRTAGTLFRWFRSLLTLHPHPDYMHSAPTPYQARGLIVMLLIAIWPYTRLSGTLAAPIIYWCGRLYRAATRVLGSRSKTAT</sequence>
<keyword evidence="5" id="KW-0249">Electron transport</keyword>
<evidence type="ECO:0000256" key="2">
    <source>
        <dbReference type="ARBA" id="ARBA00022448"/>
    </source>
</evidence>
<dbReference type="EMBL" id="WEGI01000009">
    <property type="protein sequence ID" value="MQY28542.1"/>
    <property type="molecule type" value="Genomic_DNA"/>
</dbReference>
<dbReference type="AlphaFoldDB" id="A0A7K0DT70"/>
<dbReference type="OrthoDB" id="9788113at2"/>
<feature type="transmembrane region" description="Helical" evidence="9">
    <location>
        <begin position="6"/>
        <end position="25"/>
    </location>
</feature>
<keyword evidence="6 9" id="KW-1133">Transmembrane helix</keyword>
<evidence type="ECO:0000256" key="8">
    <source>
        <dbReference type="ARBA" id="ARBA00023136"/>
    </source>
</evidence>
<evidence type="ECO:0000256" key="3">
    <source>
        <dbReference type="ARBA" id="ARBA00022475"/>
    </source>
</evidence>
<evidence type="ECO:0000256" key="5">
    <source>
        <dbReference type="ARBA" id="ARBA00022982"/>
    </source>
</evidence>
<evidence type="ECO:0000313" key="12">
    <source>
        <dbReference type="Proteomes" id="UP000431401"/>
    </source>
</evidence>
<gene>
    <name evidence="11" type="primary">narX_2</name>
    <name evidence="11" type="ORF">NRB56_41260</name>
</gene>
<evidence type="ECO:0000313" key="11">
    <source>
        <dbReference type="EMBL" id="MQY28542.1"/>
    </source>
</evidence>
<dbReference type="GO" id="GO:0020037">
    <property type="term" value="F:heme binding"/>
    <property type="evidence" value="ECO:0007669"/>
    <property type="project" value="TreeGrafter"/>
</dbReference>
<organism evidence="11 12">
    <name type="scientific">Nocardia aurantia</name>
    <dbReference type="NCBI Taxonomy" id="2585199"/>
    <lineage>
        <taxon>Bacteria</taxon>
        <taxon>Bacillati</taxon>
        <taxon>Actinomycetota</taxon>
        <taxon>Actinomycetes</taxon>
        <taxon>Mycobacteriales</taxon>
        <taxon>Nocardiaceae</taxon>
        <taxon>Nocardia</taxon>
    </lineage>
</organism>
<evidence type="ECO:0000256" key="1">
    <source>
        <dbReference type="ARBA" id="ARBA00004651"/>
    </source>
</evidence>
<protein>
    <submittedName>
        <fullName evidence="11">Nitrate reductase-like protein NarX</fullName>
        <ecNumber evidence="11">1.7.99.4</ecNumber>
    </submittedName>
</protein>
<dbReference type="Gene3D" id="1.20.950.20">
    <property type="entry name" value="Transmembrane di-heme cytochromes, Chain C"/>
    <property type="match status" value="1"/>
</dbReference>
<evidence type="ECO:0000256" key="9">
    <source>
        <dbReference type="SAM" id="Phobius"/>
    </source>
</evidence>
<feature type="transmembrane region" description="Helical" evidence="9">
    <location>
        <begin position="120"/>
        <end position="138"/>
    </location>
</feature>
<dbReference type="InterPro" id="IPR051936">
    <property type="entry name" value="Heme-iron_electron_transfer"/>
</dbReference>
<dbReference type="GO" id="GO:0009055">
    <property type="term" value="F:electron transfer activity"/>
    <property type="evidence" value="ECO:0007669"/>
    <property type="project" value="TreeGrafter"/>
</dbReference>
<keyword evidence="3" id="KW-1003">Cell membrane</keyword>
<dbReference type="Proteomes" id="UP000431401">
    <property type="component" value="Unassembled WGS sequence"/>
</dbReference>
<dbReference type="EC" id="1.7.99.4" evidence="11"/>
<dbReference type="GO" id="GO:0019645">
    <property type="term" value="P:anaerobic electron transport chain"/>
    <property type="evidence" value="ECO:0007669"/>
    <property type="project" value="TreeGrafter"/>
</dbReference>
<keyword evidence="2" id="KW-0813">Transport</keyword>
<dbReference type="InterPro" id="IPR036197">
    <property type="entry name" value="NarG-like_sf"/>
</dbReference>
<keyword evidence="7 11" id="KW-0560">Oxidoreductase</keyword>
<feature type="transmembrane region" description="Helical" evidence="9">
    <location>
        <begin position="46"/>
        <end position="67"/>
    </location>
</feature>
<feature type="domain" description="NarG-like" evidence="10">
    <location>
        <begin position="3"/>
        <end position="207"/>
    </location>
</feature>
<dbReference type="InterPro" id="IPR023234">
    <property type="entry name" value="NarG-like_domain"/>
</dbReference>